<evidence type="ECO:0000256" key="4">
    <source>
        <dbReference type="ARBA" id="ARBA00022964"/>
    </source>
</evidence>
<dbReference type="Pfam" id="PF03055">
    <property type="entry name" value="RPE65"/>
    <property type="match status" value="1"/>
</dbReference>
<dbReference type="GO" id="GO:0009570">
    <property type="term" value="C:chloroplast stroma"/>
    <property type="evidence" value="ECO:0007669"/>
    <property type="project" value="TreeGrafter"/>
</dbReference>
<evidence type="ECO:0000256" key="1">
    <source>
        <dbReference type="ARBA" id="ARBA00006787"/>
    </source>
</evidence>
<comment type="cofactor">
    <cofactor evidence="6">
        <name>Fe(2+)</name>
        <dbReference type="ChEBI" id="CHEBI:29033"/>
    </cofactor>
    <text evidence="6">Binds 1 Fe(2+) ion per subunit.</text>
</comment>
<dbReference type="InterPro" id="IPR004294">
    <property type="entry name" value="Carotenoid_Oase"/>
</dbReference>
<evidence type="ECO:0000256" key="3">
    <source>
        <dbReference type="ARBA" id="ARBA00022946"/>
    </source>
</evidence>
<dbReference type="Proteomes" id="UP000604825">
    <property type="component" value="Unassembled WGS sequence"/>
</dbReference>
<dbReference type="EMBL" id="CAJGYO010000003">
    <property type="protein sequence ID" value="CAD6219717.1"/>
    <property type="molecule type" value="Genomic_DNA"/>
</dbReference>
<feature type="compositionally biased region" description="Polar residues" evidence="7">
    <location>
        <begin position="29"/>
        <end position="38"/>
    </location>
</feature>
<dbReference type="OrthoDB" id="1069523at2759"/>
<keyword evidence="9" id="KW-1185">Reference proteome</keyword>
<dbReference type="PANTHER" id="PTHR10543:SF145">
    <property type="entry name" value="OS09G0321200 PROTEIN"/>
    <property type="match status" value="1"/>
</dbReference>
<dbReference type="GO" id="GO:0010436">
    <property type="term" value="F:carotenoid dioxygenase activity"/>
    <property type="evidence" value="ECO:0007669"/>
    <property type="project" value="TreeGrafter"/>
</dbReference>
<keyword evidence="4" id="KW-0223">Dioxygenase</keyword>
<keyword evidence="5 6" id="KW-0408">Iron</keyword>
<feature type="binding site" evidence="6">
    <location>
        <position position="320"/>
    </location>
    <ligand>
        <name>Fe cation</name>
        <dbReference type="ChEBI" id="CHEBI:24875"/>
        <note>catalytic</note>
    </ligand>
</feature>
<evidence type="ECO:0000313" key="8">
    <source>
        <dbReference type="EMBL" id="CAD6219717.1"/>
    </source>
</evidence>
<keyword evidence="4" id="KW-0560">Oxidoreductase</keyword>
<feature type="binding site" evidence="6">
    <location>
        <position position="384"/>
    </location>
    <ligand>
        <name>Fe cation</name>
        <dbReference type="ChEBI" id="CHEBI:24875"/>
        <note>catalytic</note>
    </ligand>
</feature>
<evidence type="ECO:0000256" key="5">
    <source>
        <dbReference type="ARBA" id="ARBA00023004"/>
    </source>
</evidence>
<keyword evidence="3" id="KW-0809">Transit peptide</keyword>
<evidence type="ECO:0000256" key="2">
    <source>
        <dbReference type="ARBA" id="ARBA00022723"/>
    </source>
</evidence>
<comment type="similarity">
    <text evidence="1">Belongs to the carotenoid oxygenase family.</text>
</comment>
<sequence length="605" mass="67357">MMMKESASFLPSLPPRTYGAPPSIMSAGSARSKTLSARSSSKPLSGGLLGHLSSKMDEASMALKDVPQRLLDVLVDATFEFTGQPLFPSESNFAPVDEIGEAIEIHQIEGAIPDDFPEGVYIRIGSNPLFGAQHSTTSIFGQSREIWVEGEGMLHALYVTKSTSGSSWSLSYANRYVQSETFKLETARQKPCFLPATEGDSAAIIAAFMFNYLRFGKVNKDIINTNVFEHAGRVFAVAENSLPHEIFIDSLDTGDTWDIGGEWDRPTFTAHPKVAPGSGDLVIYGINAKKPFLVIGVVSADGTKLKHRVDLKLDRCIFCHEIGVTPKYNVIMDVPLTFDISRLIKGGQLLQFEKESYARIGVMPRYGNADSVIWFNVEPFCMFHLINCFEEGDEVVVQGLRSPDSIIPGPRLALNKYGLSELTEDDKPMKQEINEEFFFRLYQWRLNLKTNCVSGEYLTGTEFSIEFPTINDQYTGLQHSYAYAQVVDSVTISCGKCVKVNPKYRGFAKFFLDKRNNTEISGANLIKTQYHWLSKDEFCSGATFVPRVGGSHEDDGWIISFVHDEKTNTSQVHIIDAQRFEDAPVAKIALPRRVPYGFHGTFITN</sequence>
<dbReference type="AlphaFoldDB" id="A0A811N8W0"/>
<gene>
    <name evidence="8" type="ORF">NCGR_LOCUS13334</name>
</gene>
<feature type="region of interest" description="Disordered" evidence="7">
    <location>
        <begin position="20"/>
        <end position="48"/>
    </location>
</feature>
<dbReference type="GO" id="GO:0046872">
    <property type="term" value="F:metal ion binding"/>
    <property type="evidence" value="ECO:0007669"/>
    <property type="project" value="UniProtKB-KW"/>
</dbReference>
<feature type="binding site" evidence="6">
    <location>
        <position position="599"/>
    </location>
    <ligand>
        <name>Fe cation</name>
        <dbReference type="ChEBI" id="CHEBI:24875"/>
        <note>catalytic</note>
    </ligand>
</feature>
<name>A0A811N8W0_9POAL</name>
<feature type="compositionally biased region" description="Low complexity" evidence="7">
    <location>
        <begin position="39"/>
        <end position="48"/>
    </location>
</feature>
<comment type="caution">
    <text evidence="8">The sequence shown here is derived from an EMBL/GenBank/DDBJ whole genome shotgun (WGS) entry which is preliminary data.</text>
</comment>
<reference evidence="8" key="1">
    <citation type="submission" date="2020-10" db="EMBL/GenBank/DDBJ databases">
        <authorList>
            <person name="Han B."/>
            <person name="Lu T."/>
            <person name="Zhao Q."/>
            <person name="Huang X."/>
            <person name="Zhao Y."/>
        </authorList>
    </citation>
    <scope>NUCLEOTIDE SEQUENCE</scope>
</reference>
<organism evidence="8 9">
    <name type="scientific">Miscanthus lutarioriparius</name>
    <dbReference type="NCBI Taxonomy" id="422564"/>
    <lineage>
        <taxon>Eukaryota</taxon>
        <taxon>Viridiplantae</taxon>
        <taxon>Streptophyta</taxon>
        <taxon>Embryophyta</taxon>
        <taxon>Tracheophyta</taxon>
        <taxon>Spermatophyta</taxon>
        <taxon>Magnoliopsida</taxon>
        <taxon>Liliopsida</taxon>
        <taxon>Poales</taxon>
        <taxon>Poaceae</taxon>
        <taxon>PACMAD clade</taxon>
        <taxon>Panicoideae</taxon>
        <taxon>Andropogonodae</taxon>
        <taxon>Andropogoneae</taxon>
        <taxon>Saccharinae</taxon>
        <taxon>Miscanthus</taxon>
    </lineage>
</organism>
<dbReference type="PANTHER" id="PTHR10543">
    <property type="entry name" value="BETA-CAROTENE DIOXYGENASE"/>
    <property type="match status" value="1"/>
</dbReference>
<evidence type="ECO:0000256" key="7">
    <source>
        <dbReference type="SAM" id="MobiDB-lite"/>
    </source>
</evidence>
<evidence type="ECO:0000313" key="9">
    <source>
        <dbReference type="Proteomes" id="UP000604825"/>
    </source>
</evidence>
<protein>
    <submittedName>
        <fullName evidence="8">Uncharacterized protein</fullName>
    </submittedName>
</protein>
<accession>A0A811N8W0</accession>
<evidence type="ECO:0000256" key="6">
    <source>
        <dbReference type="PIRSR" id="PIRSR604294-1"/>
    </source>
</evidence>
<keyword evidence="2 6" id="KW-0479">Metal-binding</keyword>
<proteinExistence type="inferred from homology"/>
<feature type="binding site" evidence="6">
    <location>
        <position position="271"/>
    </location>
    <ligand>
        <name>Fe cation</name>
        <dbReference type="ChEBI" id="CHEBI:24875"/>
        <note>catalytic</note>
    </ligand>
</feature>
<dbReference type="GO" id="GO:0016121">
    <property type="term" value="P:carotene catabolic process"/>
    <property type="evidence" value="ECO:0007669"/>
    <property type="project" value="TreeGrafter"/>
</dbReference>